<dbReference type="AlphaFoldDB" id="C0QBE8"/>
<dbReference type="PANTHER" id="PTHR43802">
    <property type="entry name" value="ENOYL-COA HYDRATASE"/>
    <property type="match status" value="1"/>
</dbReference>
<keyword evidence="3" id="KW-1185">Reference proteome</keyword>
<dbReference type="Pfam" id="PF00378">
    <property type="entry name" value="ECH_1"/>
    <property type="match status" value="1"/>
</dbReference>
<dbReference type="CDD" id="cd06558">
    <property type="entry name" value="crotonase-like"/>
    <property type="match status" value="1"/>
</dbReference>
<dbReference type="RefSeq" id="WP_015905693.1">
    <property type="nucleotide sequence ID" value="NC_012108.1"/>
</dbReference>
<accession>C0QBE8</accession>
<evidence type="ECO:0000256" key="1">
    <source>
        <dbReference type="ARBA" id="ARBA00005254"/>
    </source>
</evidence>
<protein>
    <submittedName>
        <fullName evidence="2">CrtA1</fullName>
        <ecNumber evidence="2">4.2.1.55</ecNumber>
    </submittedName>
</protein>
<evidence type="ECO:0000313" key="2">
    <source>
        <dbReference type="EMBL" id="ACN16950.1"/>
    </source>
</evidence>
<dbReference type="GO" id="GO:0016829">
    <property type="term" value="F:lyase activity"/>
    <property type="evidence" value="ECO:0007669"/>
    <property type="project" value="UniProtKB-KW"/>
</dbReference>
<dbReference type="InterPro" id="IPR029045">
    <property type="entry name" value="ClpP/crotonase-like_dom_sf"/>
</dbReference>
<dbReference type="eggNOG" id="COG1024">
    <property type="taxonomic scope" value="Bacteria"/>
</dbReference>
<proteinExistence type="inferred from homology"/>
<dbReference type="Proteomes" id="UP000000442">
    <property type="component" value="Chromosome"/>
</dbReference>
<dbReference type="STRING" id="177437.HRM2_38920"/>
<name>C0QBE8_DESAH</name>
<reference evidence="2 3" key="1">
    <citation type="journal article" date="2009" name="Environ. Microbiol.">
        <title>Genome sequence of Desulfobacterium autotrophicum HRM2, a marine sulfate reducer oxidizing organic carbon completely to carbon dioxide.</title>
        <authorList>
            <person name="Strittmatter A.W."/>
            <person name="Liesegang H."/>
            <person name="Rabus R."/>
            <person name="Decker I."/>
            <person name="Amann J."/>
            <person name="Andres S."/>
            <person name="Henne A."/>
            <person name="Fricke W.F."/>
            <person name="Martinez-Arias R."/>
            <person name="Bartels D."/>
            <person name="Goesmann A."/>
            <person name="Krause L."/>
            <person name="Puehler A."/>
            <person name="Klenk H.P."/>
            <person name="Richter M."/>
            <person name="Schuler M."/>
            <person name="Gloeckner F.O."/>
            <person name="Meyerdierks A."/>
            <person name="Gottschalk G."/>
            <person name="Amann R."/>
        </authorList>
    </citation>
    <scope>NUCLEOTIDE SEQUENCE [LARGE SCALE GENOMIC DNA]</scope>
    <source>
        <strain evidence="3">ATCC 43914 / DSM 3382 / HRM2</strain>
    </source>
</reference>
<dbReference type="EC" id="4.2.1.55" evidence="2"/>
<dbReference type="InterPro" id="IPR001753">
    <property type="entry name" value="Enoyl-CoA_hydra/iso"/>
</dbReference>
<dbReference type="EMBL" id="CP001087">
    <property type="protein sequence ID" value="ACN16950.1"/>
    <property type="molecule type" value="Genomic_DNA"/>
</dbReference>
<organism evidence="2 3">
    <name type="scientific">Desulforapulum autotrophicum (strain ATCC 43914 / DSM 3382 / VKM B-1955 / HRM2)</name>
    <name type="common">Desulfobacterium autotrophicum</name>
    <dbReference type="NCBI Taxonomy" id="177437"/>
    <lineage>
        <taxon>Bacteria</taxon>
        <taxon>Pseudomonadati</taxon>
        <taxon>Thermodesulfobacteriota</taxon>
        <taxon>Desulfobacteria</taxon>
        <taxon>Desulfobacterales</taxon>
        <taxon>Desulfobacteraceae</taxon>
        <taxon>Desulforapulum</taxon>
    </lineage>
</organism>
<comment type="similarity">
    <text evidence="1">Belongs to the enoyl-CoA hydratase/isomerase family.</text>
</comment>
<dbReference type="OrthoDB" id="5365311at2"/>
<dbReference type="NCBIfam" id="NF004840">
    <property type="entry name" value="PRK06190.1"/>
    <property type="match status" value="1"/>
</dbReference>
<sequence>MDAPVLFQIEDQVAVITLNRPEKRNSINQALLTGLYDAIEEIEDSKSIRAAVITGNGKSFCSGIDLSALDTENLFDPRGDGKDMPEIFSSCTKPLIGAINGHAITGGFEIALNCDFLIASENASFADTHAKVGIHPGWGMTQLLQQAVGQRRARQMSFGCEFITAATALQWGLVNEVVYPSMLMSRAMQIARGICNVDAGYLQMMKNLIEAQNSNTFEKALAMERKGFKAFVAHQMKLKP</sequence>
<dbReference type="PANTHER" id="PTHR43802:SF1">
    <property type="entry name" value="IP11341P-RELATED"/>
    <property type="match status" value="1"/>
</dbReference>
<dbReference type="SUPFAM" id="SSF52096">
    <property type="entry name" value="ClpP/crotonase"/>
    <property type="match status" value="1"/>
</dbReference>
<evidence type="ECO:0000313" key="3">
    <source>
        <dbReference type="Proteomes" id="UP000000442"/>
    </source>
</evidence>
<keyword evidence="2" id="KW-0456">Lyase</keyword>
<dbReference type="KEGG" id="dat:HRM2_38920"/>
<dbReference type="Gene3D" id="3.90.226.10">
    <property type="entry name" value="2-enoyl-CoA Hydratase, Chain A, domain 1"/>
    <property type="match status" value="1"/>
</dbReference>
<gene>
    <name evidence="2" type="primary">crtA1</name>
    <name evidence="2" type="ordered locus">HRM2_38920</name>
</gene>
<dbReference type="HOGENOM" id="CLU_009834_7_4_7"/>